<organism evidence="2 3">
    <name type="scientific">Monascus purpureus</name>
    <name type="common">Red mold</name>
    <name type="synonym">Monascus anka</name>
    <dbReference type="NCBI Taxonomy" id="5098"/>
    <lineage>
        <taxon>Eukaryota</taxon>
        <taxon>Fungi</taxon>
        <taxon>Dikarya</taxon>
        <taxon>Ascomycota</taxon>
        <taxon>Pezizomycotina</taxon>
        <taxon>Eurotiomycetes</taxon>
        <taxon>Eurotiomycetidae</taxon>
        <taxon>Eurotiales</taxon>
        <taxon>Aspergillaceae</taxon>
        <taxon>Monascus</taxon>
    </lineage>
</organism>
<dbReference type="InterPro" id="IPR052718">
    <property type="entry name" value="NmrA-type_oxidoreductase"/>
</dbReference>
<name>A0A507QZN4_MONPU</name>
<feature type="domain" description="NmrA-like" evidence="1">
    <location>
        <begin position="6"/>
        <end position="110"/>
    </location>
</feature>
<dbReference type="AlphaFoldDB" id="A0A507QZN4"/>
<dbReference type="EMBL" id="VIFY01000049">
    <property type="protein sequence ID" value="TQB73159.1"/>
    <property type="molecule type" value="Genomic_DNA"/>
</dbReference>
<evidence type="ECO:0000313" key="2">
    <source>
        <dbReference type="EMBL" id="TQB73159.1"/>
    </source>
</evidence>
<reference evidence="2 3" key="1">
    <citation type="submission" date="2019-06" db="EMBL/GenBank/DDBJ databases">
        <title>Wine fermentation using esterase from Monascus purpureus.</title>
        <authorList>
            <person name="Geng C."/>
            <person name="Zhang Y."/>
        </authorList>
    </citation>
    <scope>NUCLEOTIDE SEQUENCE [LARGE SCALE GENOMIC DNA]</scope>
    <source>
        <strain evidence="2">HQ1</strain>
    </source>
</reference>
<sequence>MPLKYLITGATGGLGSEVLKHIAANVPASEFAAASSSESKRKEFEDRGIPFRVASFDDPKTLEESFTGVENLFFVSTNTFNVERRTRQHQNVINAAKKAGVKHVWYTSLAFGGLRSDSKVNVQQAHLVTEQLLRENYLYIHPRRDLCRRFPPVPDWYPDTETIRIPSDGPMALTSRKELGEANAKLMIRGGYENQLVLLTAGEAITLSELVNVINETTGRHVKVEKISPEEYVRSKSANDPGKKSAWFFQTRLSWFEGITRGDASTTDPLMADLLGREPTTAREAVCAFLKENPNYTWHQNYAKQG</sequence>
<gene>
    <name evidence="2" type="ORF">MPDQ_006076</name>
</gene>
<dbReference type="PANTHER" id="PTHR47129">
    <property type="entry name" value="QUINONE OXIDOREDUCTASE 2"/>
    <property type="match status" value="1"/>
</dbReference>
<protein>
    <recommendedName>
        <fullName evidence="1">NmrA-like domain-containing protein</fullName>
    </recommendedName>
</protein>
<evidence type="ECO:0000259" key="1">
    <source>
        <dbReference type="Pfam" id="PF05368"/>
    </source>
</evidence>
<evidence type="ECO:0000313" key="3">
    <source>
        <dbReference type="Proteomes" id="UP000319663"/>
    </source>
</evidence>
<dbReference type="PANTHER" id="PTHR47129:SF1">
    <property type="entry name" value="NMRA-LIKE DOMAIN-CONTAINING PROTEIN"/>
    <property type="match status" value="1"/>
</dbReference>
<dbReference type="InterPro" id="IPR008030">
    <property type="entry name" value="NmrA-like"/>
</dbReference>
<dbReference type="Proteomes" id="UP000319663">
    <property type="component" value="Unassembled WGS sequence"/>
</dbReference>
<comment type="caution">
    <text evidence="2">The sequence shown here is derived from an EMBL/GenBank/DDBJ whole genome shotgun (WGS) entry which is preliminary data.</text>
</comment>
<dbReference type="Gene3D" id="3.90.25.10">
    <property type="entry name" value="UDP-galactose 4-epimerase, domain 1"/>
    <property type="match status" value="1"/>
</dbReference>
<dbReference type="Pfam" id="PF05368">
    <property type="entry name" value="NmrA"/>
    <property type="match status" value="1"/>
</dbReference>
<dbReference type="STRING" id="5098.A0A507QZN4"/>
<proteinExistence type="predicted"/>
<dbReference type="SUPFAM" id="SSF51735">
    <property type="entry name" value="NAD(P)-binding Rossmann-fold domains"/>
    <property type="match status" value="1"/>
</dbReference>
<keyword evidence="3" id="KW-1185">Reference proteome</keyword>
<accession>A0A507QZN4</accession>
<dbReference type="Gene3D" id="3.40.50.720">
    <property type="entry name" value="NAD(P)-binding Rossmann-like Domain"/>
    <property type="match status" value="1"/>
</dbReference>
<dbReference type="InterPro" id="IPR036291">
    <property type="entry name" value="NAD(P)-bd_dom_sf"/>
</dbReference>